<dbReference type="EMBL" id="CM047740">
    <property type="protein sequence ID" value="KAJ0039836.1"/>
    <property type="molecule type" value="Genomic_DNA"/>
</dbReference>
<name>A0ACC0YQG2_9ROSI</name>
<organism evidence="1 2">
    <name type="scientific">Pistacia integerrima</name>
    <dbReference type="NCBI Taxonomy" id="434235"/>
    <lineage>
        <taxon>Eukaryota</taxon>
        <taxon>Viridiplantae</taxon>
        <taxon>Streptophyta</taxon>
        <taxon>Embryophyta</taxon>
        <taxon>Tracheophyta</taxon>
        <taxon>Spermatophyta</taxon>
        <taxon>Magnoliopsida</taxon>
        <taxon>eudicotyledons</taxon>
        <taxon>Gunneridae</taxon>
        <taxon>Pentapetalae</taxon>
        <taxon>rosids</taxon>
        <taxon>malvids</taxon>
        <taxon>Sapindales</taxon>
        <taxon>Anacardiaceae</taxon>
        <taxon>Pistacia</taxon>
    </lineage>
</organism>
<gene>
    <name evidence="1" type="ORF">Pint_28675</name>
</gene>
<keyword evidence="2" id="KW-1185">Reference proteome</keyword>
<proteinExistence type="predicted"/>
<reference evidence="2" key="1">
    <citation type="journal article" date="2023" name="G3 (Bethesda)">
        <title>Genome assembly and association tests identify interacting loci associated with vigor, precocity, and sex in interspecific pistachio rootstocks.</title>
        <authorList>
            <person name="Palmer W."/>
            <person name="Jacygrad E."/>
            <person name="Sagayaradj S."/>
            <person name="Cavanaugh K."/>
            <person name="Han R."/>
            <person name="Bertier L."/>
            <person name="Beede B."/>
            <person name="Kafkas S."/>
            <person name="Golino D."/>
            <person name="Preece J."/>
            <person name="Michelmore R."/>
        </authorList>
    </citation>
    <scope>NUCLEOTIDE SEQUENCE [LARGE SCALE GENOMIC DNA]</scope>
</reference>
<accession>A0ACC0YQG2</accession>
<sequence>MMVFFKHLTKTDLTVRLAIPSSALPHFENLEGCDLLVRDYRTRQEWKFRFSTRNIGHPRPVFTGDWVRFARAKRLLLHDLLIFNQLEDGQYRIEVLRKTDLKLFGKVIWIHVDEASA</sequence>
<dbReference type="Proteomes" id="UP001163603">
    <property type="component" value="Chromosome 5"/>
</dbReference>
<comment type="caution">
    <text evidence="1">The sequence shown here is derived from an EMBL/GenBank/DDBJ whole genome shotgun (WGS) entry which is preliminary data.</text>
</comment>
<evidence type="ECO:0000313" key="2">
    <source>
        <dbReference type="Proteomes" id="UP001163603"/>
    </source>
</evidence>
<protein>
    <submittedName>
        <fullName evidence="1">Uncharacterized protein</fullName>
    </submittedName>
</protein>
<evidence type="ECO:0000313" key="1">
    <source>
        <dbReference type="EMBL" id="KAJ0039836.1"/>
    </source>
</evidence>